<accession>A0ABQ2C5K4</accession>
<feature type="domain" description="Mub B2-like" evidence="2">
    <location>
        <begin position="836"/>
        <end position="924"/>
    </location>
</feature>
<dbReference type="Gene3D" id="3.10.20.470">
    <property type="match status" value="2"/>
</dbReference>
<dbReference type="Proteomes" id="UP000603295">
    <property type="component" value="Unassembled WGS sequence"/>
</dbReference>
<comment type="caution">
    <text evidence="3">The sequence shown here is derived from an EMBL/GenBank/DDBJ whole genome shotgun (WGS) entry which is preliminary data.</text>
</comment>
<reference evidence="4" key="1">
    <citation type="journal article" date="2019" name="Int. J. Syst. Evol. Microbiol.">
        <title>The Global Catalogue of Microorganisms (GCM) 10K type strain sequencing project: providing services to taxonomists for standard genome sequencing and annotation.</title>
        <authorList>
            <consortium name="The Broad Institute Genomics Platform"/>
            <consortium name="The Broad Institute Genome Sequencing Center for Infectious Disease"/>
            <person name="Wu L."/>
            <person name="Ma J."/>
        </authorList>
    </citation>
    <scope>NUCLEOTIDE SEQUENCE [LARGE SCALE GENOMIC DNA]</scope>
    <source>
        <strain evidence="4">CCM 8609</strain>
    </source>
</reference>
<evidence type="ECO:0000259" key="1">
    <source>
        <dbReference type="Pfam" id="PF17965"/>
    </source>
</evidence>
<feature type="domain" description="Mucin binding" evidence="1">
    <location>
        <begin position="673"/>
        <end position="735"/>
    </location>
</feature>
<dbReference type="Gene3D" id="2.60.40.4300">
    <property type="match status" value="2"/>
</dbReference>
<dbReference type="Pfam" id="PF17966">
    <property type="entry name" value="Muc_B2"/>
    <property type="match status" value="2"/>
</dbReference>
<feature type="domain" description="Mub B2-like" evidence="2">
    <location>
        <begin position="580"/>
        <end position="669"/>
    </location>
</feature>
<sequence length="1036" mass="116357">MLETEEMKKDKVIGVKLTPTETIGRQIKLRDASASSVALLSDSQLLETELKSVPNFAAQQQELSGREPVIKNNPELGEYQLNDDLDGLQHGTYLQATNSESHTKDRSLVSRNELKKTAALVNYRSASDFSGYGHLKNATETAKSVEVVYTLPSFESNAGATQIVIDGSRVNEFDGLEYKDEKGNVIPGFDITYSYQGHEGEYSTIDTLKQRDDFSWEKVTAVMVFGSLLPNSSYRVEFPFKIINIENLNSQETFNLNEYAFYDLTVNKHTTSKLNFRLSTPIFAYDDYKNVRFMALDRTEDNGYQVFDQDIQEIMPTLGEVPYAISNFNDEVTIDDDSEDVLWQGGQYFFTLDSIQSAIQEKGYSVDVDETGRKLMGAYAFTTSNSLLDLEKLDFIPYVVIHQLLITQSFTLRAETKDEWNSYAGVVKVSGLSANNKELPVSPEQTFIVDDSELEDANPGTYPVTIGYFLNGSEDDNMLITSSTDVSIVENKQTINVYYVDLVTATSKAKEDLQPDDGKILEERTQTFTGKGDESYRNKLWGAESGFEIFKYDKGAETGTYAGGQPAKDYYVYLTHKIEKIDEDHQVTRTITFNMPDGAKQVIKQDGRIQRYGVIDKTTNEKTWSDWSKASLPAVIAPTIPGYSSKNVDAQPISLTSKDSSIDVTYRPKKVDVKIKFVDEEGNQIEEQTVTGLTGEPIDHLSAIKIDHLAEEGYVVVDNELSNDARFTAEDGNQVKEYQIVISKEDRQAQPVTIFYVDVPDDRLPIVRPTSGQIIKSRTQKLEVAEGKSYTNKLWKFEEAGYKLFKADKGASKGKYLAGSLEQQYYVYLTHQTTPLKEEHRVTRTIKITMPDQTQQVVTQEAIATHLGVHDEVTGEDVWQDWTAGVLPEYIPTPIDGYEASTLPAEKVDENAENREESVLYTAKPAEVLVKFIDQNEKELKTESVKGTTGDEFSYDPADQIKSFEEQGYILDENNFPTDHHFIAGKQTYVIKLKKLVAVTPHGTNDSEAVVKEEQPVSSENTANKKGIFAAFKGLF</sequence>
<protein>
    <submittedName>
        <fullName evidence="3">Uncharacterized protein</fullName>
    </submittedName>
</protein>
<keyword evidence="4" id="KW-1185">Reference proteome</keyword>
<evidence type="ECO:0000313" key="4">
    <source>
        <dbReference type="Proteomes" id="UP000603295"/>
    </source>
</evidence>
<dbReference type="EMBL" id="BMDS01000003">
    <property type="protein sequence ID" value="GGI63246.1"/>
    <property type="molecule type" value="Genomic_DNA"/>
</dbReference>
<evidence type="ECO:0000313" key="3">
    <source>
        <dbReference type="EMBL" id="GGI63246.1"/>
    </source>
</evidence>
<gene>
    <name evidence="3" type="ORF">GCM10011459_10800</name>
</gene>
<dbReference type="Pfam" id="PF17965">
    <property type="entry name" value="MucBP_2"/>
    <property type="match status" value="2"/>
</dbReference>
<proteinExistence type="predicted"/>
<organism evidence="3 4">
    <name type="scientific">Limosilactobacillus caviae</name>
    <dbReference type="NCBI Taxonomy" id="1769424"/>
    <lineage>
        <taxon>Bacteria</taxon>
        <taxon>Bacillati</taxon>
        <taxon>Bacillota</taxon>
        <taxon>Bacilli</taxon>
        <taxon>Lactobacillales</taxon>
        <taxon>Lactobacillaceae</taxon>
        <taxon>Limosilactobacillus</taxon>
    </lineage>
</organism>
<feature type="domain" description="Mucin binding" evidence="1">
    <location>
        <begin position="927"/>
        <end position="994"/>
    </location>
</feature>
<dbReference type="InterPro" id="IPR041495">
    <property type="entry name" value="Mub_B2"/>
</dbReference>
<dbReference type="InterPro" id="IPR041558">
    <property type="entry name" value="MucBP_2"/>
</dbReference>
<evidence type="ECO:0000259" key="2">
    <source>
        <dbReference type="Pfam" id="PF17966"/>
    </source>
</evidence>
<name>A0ABQ2C5K4_9LACO</name>
<dbReference type="RefSeq" id="WP_188357837.1">
    <property type="nucleotide sequence ID" value="NZ_BMDS01000003.1"/>
</dbReference>